<dbReference type="Pfam" id="PF04140">
    <property type="entry name" value="ICMT"/>
    <property type="match status" value="1"/>
</dbReference>
<dbReference type="Proteomes" id="UP000430692">
    <property type="component" value="Unassembled WGS sequence"/>
</dbReference>
<reference evidence="6 7" key="1">
    <citation type="submission" date="2019-12" db="EMBL/GenBank/DDBJ databases">
        <title>Whole-genome analyses of novel actinobacteria.</title>
        <authorList>
            <person name="Sahin N."/>
            <person name="Saygin H."/>
        </authorList>
    </citation>
    <scope>NUCLEOTIDE SEQUENCE [LARGE SCALE GENOMIC DNA]</scope>
    <source>
        <strain evidence="6 7">KC615</strain>
    </source>
</reference>
<dbReference type="GO" id="GO:0032259">
    <property type="term" value="P:methylation"/>
    <property type="evidence" value="ECO:0007669"/>
    <property type="project" value="UniProtKB-KW"/>
</dbReference>
<dbReference type="InterPro" id="IPR052527">
    <property type="entry name" value="Metal_cation-efflux_comp"/>
</dbReference>
<name>A0A6I4VYD8_9BACL</name>
<comment type="subcellular location">
    <subcellularLocation>
        <location evidence="1">Membrane</location>
        <topology evidence="1">Multi-pass membrane protein</topology>
    </subcellularLocation>
</comment>
<dbReference type="GO" id="GO:0016020">
    <property type="term" value="C:membrane"/>
    <property type="evidence" value="ECO:0007669"/>
    <property type="project" value="UniProtKB-SubCell"/>
</dbReference>
<keyword evidence="4 5" id="KW-0472">Membrane</keyword>
<evidence type="ECO:0000256" key="3">
    <source>
        <dbReference type="ARBA" id="ARBA00022989"/>
    </source>
</evidence>
<keyword evidence="6" id="KW-0489">Methyltransferase</keyword>
<dbReference type="AlphaFoldDB" id="A0A6I4VYD8"/>
<keyword evidence="2 5" id="KW-0812">Transmembrane</keyword>
<dbReference type="PANTHER" id="PTHR43847">
    <property type="entry name" value="BLL3993 PROTEIN"/>
    <property type="match status" value="1"/>
</dbReference>
<organism evidence="6 7">
    <name type="scientific">Shimazuella alba</name>
    <dbReference type="NCBI Taxonomy" id="2690964"/>
    <lineage>
        <taxon>Bacteria</taxon>
        <taxon>Bacillati</taxon>
        <taxon>Bacillota</taxon>
        <taxon>Bacilli</taxon>
        <taxon>Bacillales</taxon>
        <taxon>Thermoactinomycetaceae</taxon>
        <taxon>Shimazuella</taxon>
    </lineage>
</organism>
<dbReference type="GO" id="GO:0004671">
    <property type="term" value="F:protein C-terminal S-isoprenylcysteine carboxyl O-methyltransferase activity"/>
    <property type="evidence" value="ECO:0007669"/>
    <property type="project" value="InterPro"/>
</dbReference>
<keyword evidence="7" id="KW-1185">Reference proteome</keyword>
<comment type="caution">
    <text evidence="6">The sequence shown here is derived from an EMBL/GenBank/DDBJ whole genome shotgun (WGS) entry which is preliminary data.</text>
</comment>
<gene>
    <name evidence="6" type="ORF">GSM42_17695</name>
</gene>
<accession>A0A6I4VYD8</accession>
<dbReference type="InterPro" id="IPR007269">
    <property type="entry name" value="ICMT_MeTrfase"/>
</dbReference>
<feature type="transmembrane region" description="Helical" evidence="5">
    <location>
        <begin position="42"/>
        <end position="64"/>
    </location>
</feature>
<dbReference type="RefSeq" id="WP_160802871.1">
    <property type="nucleotide sequence ID" value="NZ_WUUL01000015.1"/>
</dbReference>
<evidence type="ECO:0000256" key="5">
    <source>
        <dbReference type="SAM" id="Phobius"/>
    </source>
</evidence>
<sequence length="188" mass="22209">MSSWMILLWWIVVVQRIAELAISKQNSNWMASQGGYEVGQEHYKLILFIHTLLFVGIWAEVLFFRAKPPTWAWAPFLLFGITQVLRYWCIKSLGKYWNTRIWVVPGHKPKVEGPYQYLRHPNYVVVAIELLVFPVIFGAYLTAAMVTFMNTLTMVLIRIPMEEYALKDATDYEEEMGEKRRFLPNWDR</sequence>
<protein>
    <submittedName>
        <fullName evidence="6">Isoprenylcysteine carboxyl methyltransferase</fullName>
    </submittedName>
</protein>
<evidence type="ECO:0000256" key="2">
    <source>
        <dbReference type="ARBA" id="ARBA00022692"/>
    </source>
</evidence>
<feature type="transmembrane region" description="Helical" evidence="5">
    <location>
        <begin position="71"/>
        <end position="88"/>
    </location>
</feature>
<dbReference type="Gene3D" id="1.20.120.1630">
    <property type="match status" value="1"/>
</dbReference>
<keyword evidence="3 5" id="KW-1133">Transmembrane helix</keyword>
<evidence type="ECO:0000256" key="1">
    <source>
        <dbReference type="ARBA" id="ARBA00004141"/>
    </source>
</evidence>
<keyword evidence="6" id="KW-0808">Transferase</keyword>
<dbReference type="EMBL" id="WUUL01000015">
    <property type="protein sequence ID" value="MXQ55518.1"/>
    <property type="molecule type" value="Genomic_DNA"/>
</dbReference>
<evidence type="ECO:0000313" key="6">
    <source>
        <dbReference type="EMBL" id="MXQ55518.1"/>
    </source>
</evidence>
<feature type="transmembrane region" description="Helical" evidence="5">
    <location>
        <begin position="123"/>
        <end position="148"/>
    </location>
</feature>
<evidence type="ECO:0000313" key="7">
    <source>
        <dbReference type="Proteomes" id="UP000430692"/>
    </source>
</evidence>
<dbReference type="PANTHER" id="PTHR43847:SF1">
    <property type="entry name" value="BLL3993 PROTEIN"/>
    <property type="match status" value="1"/>
</dbReference>
<proteinExistence type="predicted"/>
<evidence type="ECO:0000256" key="4">
    <source>
        <dbReference type="ARBA" id="ARBA00023136"/>
    </source>
</evidence>